<feature type="signal peptide" evidence="3">
    <location>
        <begin position="1"/>
        <end position="21"/>
    </location>
</feature>
<evidence type="ECO:0000256" key="2">
    <source>
        <dbReference type="ARBA" id="ARBA00022801"/>
    </source>
</evidence>
<evidence type="ECO:0000256" key="1">
    <source>
        <dbReference type="ARBA" id="ARBA00005964"/>
    </source>
</evidence>
<dbReference type="InterPro" id="IPR029058">
    <property type="entry name" value="AB_hydrolase_fold"/>
</dbReference>
<keyword evidence="2 3" id="KW-0378">Hydrolase</keyword>
<evidence type="ECO:0000259" key="4">
    <source>
        <dbReference type="Pfam" id="PF00135"/>
    </source>
</evidence>
<dbReference type="InterPro" id="IPR019826">
    <property type="entry name" value="Carboxylesterase_B_AS"/>
</dbReference>
<dbReference type="SUPFAM" id="SSF53474">
    <property type="entry name" value="alpha/beta-Hydrolases"/>
    <property type="match status" value="1"/>
</dbReference>
<proteinExistence type="inferred from homology"/>
<dbReference type="Pfam" id="PF00135">
    <property type="entry name" value="COesterase"/>
    <property type="match status" value="1"/>
</dbReference>
<dbReference type="InterPro" id="IPR002018">
    <property type="entry name" value="CarbesteraseB"/>
</dbReference>
<gene>
    <name evidence="5" type="ORF">EDC44_10642</name>
</gene>
<evidence type="ECO:0000256" key="3">
    <source>
        <dbReference type="RuleBase" id="RU361235"/>
    </source>
</evidence>
<comment type="similarity">
    <text evidence="1 3">Belongs to the type-B carboxylesterase/lipase family.</text>
</comment>
<accession>A0A4V6NS86</accession>
<dbReference type="OrthoDB" id="9775851at2"/>
<dbReference type="RefSeq" id="WP_131975695.1">
    <property type="nucleotide sequence ID" value="NZ_SLYB01000006.1"/>
</dbReference>
<dbReference type="PROSITE" id="PS00122">
    <property type="entry name" value="CARBOXYLESTERASE_B_1"/>
    <property type="match status" value="1"/>
</dbReference>
<comment type="caution">
    <text evidence="5">The sequence shown here is derived from an EMBL/GenBank/DDBJ whole genome shotgun (WGS) entry which is preliminary data.</text>
</comment>
<feature type="chain" id="PRO_5021036274" description="Carboxylic ester hydrolase" evidence="3">
    <location>
        <begin position="22"/>
        <end position="549"/>
    </location>
</feature>
<sequence>MKLKKLLVLTALSLSLNTAFATNDAVVAEPNVAVANTQAGKVQGFVHNGIFNYKGIPYATAERFKAPQAVAKWADTRTALTYGNICPQSAQNPLANFMFSGPHLQQSDDCLNLNVWTPALNDGKKRPVMVWLHGGGFEAGSSIESYAYDGENLSRTGDVVVVSVNHRLNAMGYLDLSAYGDEYKHSANNGIQDLVAALKWVQTNAAAFGGDADNVTIFGESGGGAKVLTLMATPAAKGLFDKAIVQSGAVEQMGMTLLAPKTTKRVAELILQNLGLSGKEVAKLNILPYEQIAAASAKALKQTAEEQGLKNVMGTGTGLSWAPVTDGSYIPQEPVGEQYPAIAKDIPLLIGSNLTEWNTIFAHFGDMAKAQTDNHNTFTAAQVAQKMQQKYGSNAEAIAAAFKAAYPERKAADALYADSFLRPFAMKTARLKADQNGAPVYQYLFDWDTPILGGFAMSYHTAEIPFVMNSLSLTETAHGNGDEAKDLADKMSRAWVAFAKTGNPNVPGLPQWDAYTRQNGAVMLLDNHPQMRYFHDEKLMKLLQPNVNF</sequence>
<feature type="domain" description="Carboxylesterase type B" evidence="4">
    <location>
        <begin position="34"/>
        <end position="532"/>
    </location>
</feature>
<dbReference type="EMBL" id="SLYB01000006">
    <property type="protein sequence ID" value="TCP95983.1"/>
    <property type="molecule type" value="Genomic_DNA"/>
</dbReference>
<dbReference type="InterPro" id="IPR050309">
    <property type="entry name" value="Type-B_Carboxylest/Lipase"/>
</dbReference>
<organism evidence="5 6">
    <name type="scientific">Cricetibacter osteomyelitidis</name>
    <dbReference type="NCBI Taxonomy" id="1521931"/>
    <lineage>
        <taxon>Bacteria</taxon>
        <taxon>Pseudomonadati</taxon>
        <taxon>Pseudomonadota</taxon>
        <taxon>Gammaproteobacteria</taxon>
        <taxon>Pasteurellales</taxon>
        <taxon>Pasteurellaceae</taxon>
        <taxon>Cricetibacter</taxon>
    </lineage>
</organism>
<protein>
    <recommendedName>
        <fullName evidence="3">Carboxylic ester hydrolase</fullName>
        <ecNumber evidence="3">3.1.1.-</ecNumber>
    </recommendedName>
</protein>
<dbReference type="EC" id="3.1.1.-" evidence="3"/>
<dbReference type="GO" id="GO:0016787">
    <property type="term" value="F:hydrolase activity"/>
    <property type="evidence" value="ECO:0007669"/>
    <property type="project" value="UniProtKB-KW"/>
</dbReference>
<reference evidence="5 6" key="1">
    <citation type="submission" date="2019-03" db="EMBL/GenBank/DDBJ databases">
        <title>Genomic Encyclopedia of Type Strains, Phase IV (KMG-IV): sequencing the most valuable type-strain genomes for metagenomic binning, comparative biology and taxonomic classification.</title>
        <authorList>
            <person name="Goeker M."/>
        </authorList>
    </citation>
    <scope>NUCLEOTIDE SEQUENCE [LARGE SCALE GENOMIC DNA]</scope>
    <source>
        <strain evidence="5 6">DSM 28404</strain>
    </source>
</reference>
<keyword evidence="6" id="KW-1185">Reference proteome</keyword>
<name>A0A4V6NS86_9PAST</name>
<dbReference type="PANTHER" id="PTHR11559">
    <property type="entry name" value="CARBOXYLESTERASE"/>
    <property type="match status" value="1"/>
</dbReference>
<evidence type="ECO:0000313" key="5">
    <source>
        <dbReference type="EMBL" id="TCP95983.1"/>
    </source>
</evidence>
<dbReference type="AlphaFoldDB" id="A0A4V6NS86"/>
<dbReference type="Proteomes" id="UP000295763">
    <property type="component" value="Unassembled WGS sequence"/>
</dbReference>
<keyword evidence="3" id="KW-0732">Signal</keyword>
<dbReference type="Gene3D" id="3.40.50.1820">
    <property type="entry name" value="alpha/beta hydrolase"/>
    <property type="match status" value="1"/>
</dbReference>
<evidence type="ECO:0000313" key="6">
    <source>
        <dbReference type="Proteomes" id="UP000295763"/>
    </source>
</evidence>